<comment type="catalytic activity">
    <reaction evidence="13">
        <text>1-hexadecanoyl-2-(5-oxopentanoyl)-sn-glycero-3-phosphocholine + H2O = 5-oxopentanoate + 1-hexadecanoyl-sn-glycero-3-phosphocholine + H(+)</text>
        <dbReference type="Rhea" id="RHEA:40483"/>
        <dbReference type="ChEBI" id="CHEBI:15377"/>
        <dbReference type="ChEBI" id="CHEBI:15378"/>
        <dbReference type="ChEBI" id="CHEBI:16120"/>
        <dbReference type="ChEBI" id="CHEBI:72998"/>
        <dbReference type="ChEBI" id="CHEBI:77890"/>
    </reaction>
    <physiologicalReaction direction="left-to-right" evidence="13">
        <dbReference type="Rhea" id="RHEA:40484"/>
    </physiologicalReaction>
</comment>
<comment type="catalytic activity">
    <reaction evidence="26">
        <text>1-octadecanoyl-2-octanoyl-sn-glycero-3-phosphocholine + H2O = 1-octadecanoyl-sn-glycero-3-phosphocholine + octanoate + H(+)</text>
        <dbReference type="Rhea" id="RHEA:54468"/>
        <dbReference type="ChEBI" id="CHEBI:15377"/>
        <dbReference type="ChEBI" id="CHEBI:15378"/>
        <dbReference type="ChEBI" id="CHEBI:25646"/>
        <dbReference type="ChEBI" id="CHEBI:73858"/>
        <dbReference type="ChEBI" id="CHEBI:138213"/>
    </reaction>
    <physiologicalReaction direction="left-to-right" evidence="26">
        <dbReference type="Rhea" id="RHEA:54469"/>
    </physiologicalReaction>
</comment>
<evidence type="ECO:0000256" key="1">
    <source>
        <dbReference type="ARBA" id="ARBA00004606"/>
    </source>
</evidence>
<evidence type="ECO:0000256" key="25">
    <source>
        <dbReference type="ARBA" id="ARBA00052588"/>
    </source>
</evidence>
<comment type="catalytic activity">
    <reaction evidence="22">
        <text>1-tetradecanoyl-2-(9Z,12Z-octadecadienoyl)-sn-glycero-3-phosphocholine + H2O = 1-tetradecanoyl-sn-glycero-3-phosphocholine + (9Z,12Z)-octadecadienoate + H(+)</text>
        <dbReference type="Rhea" id="RHEA:54392"/>
        <dbReference type="ChEBI" id="CHEBI:15377"/>
        <dbReference type="ChEBI" id="CHEBI:15378"/>
        <dbReference type="ChEBI" id="CHEBI:30245"/>
        <dbReference type="ChEBI" id="CHEBI:64489"/>
        <dbReference type="ChEBI" id="CHEBI:86094"/>
    </reaction>
    <physiologicalReaction direction="left-to-right" evidence="22">
        <dbReference type="Rhea" id="RHEA:54393"/>
    </physiologicalReaction>
</comment>
<dbReference type="Proteomes" id="UP000678393">
    <property type="component" value="Unassembled WGS sequence"/>
</dbReference>
<evidence type="ECO:0000256" key="26">
    <source>
        <dbReference type="ARBA" id="ARBA00052747"/>
    </source>
</evidence>
<evidence type="ECO:0000256" key="10">
    <source>
        <dbReference type="ARBA" id="ARBA00023136"/>
    </source>
</evidence>
<dbReference type="GO" id="GO:0016020">
    <property type="term" value="C:membrane"/>
    <property type="evidence" value="ECO:0007669"/>
    <property type="project" value="UniProtKB-SubCell"/>
</dbReference>
<evidence type="ECO:0000256" key="29">
    <source>
        <dbReference type="ARBA" id="ARBA00059841"/>
    </source>
</evidence>
<keyword evidence="10 33" id="KW-0472">Membrane</keyword>
<evidence type="ECO:0000256" key="14">
    <source>
        <dbReference type="ARBA" id="ARBA00048288"/>
    </source>
</evidence>
<dbReference type="InterPro" id="IPR029058">
    <property type="entry name" value="AB_hydrolase_fold"/>
</dbReference>
<evidence type="ECO:0000256" key="6">
    <source>
        <dbReference type="ARBA" id="ARBA00022801"/>
    </source>
</evidence>
<evidence type="ECO:0000256" key="32">
    <source>
        <dbReference type="PIRSR" id="PIRSR005211-1"/>
    </source>
</evidence>
<comment type="catalytic activity">
    <reaction evidence="18">
        <text>1-tetradecanoyl-2-(4Z,7Z,10Z,13Z,16Z,19Z-docosahexaenoyl)-sn-glycero-3-phosphocholine + H2O = 2-(4Z,7Z,10Z,13Z,16Z,19Z-docosahexaenoyl)-sn-glycero-3-phosphocholine + tetradecanoate + H(+)</text>
        <dbReference type="Rhea" id="RHEA:54400"/>
        <dbReference type="ChEBI" id="CHEBI:15377"/>
        <dbReference type="ChEBI" id="CHEBI:15378"/>
        <dbReference type="ChEBI" id="CHEBI:30807"/>
        <dbReference type="ChEBI" id="CHEBI:76085"/>
        <dbReference type="ChEBI" id="CHEBI:86162"/>
    </reaction>
    <physiologicalReaction direction="left-to-right" evidence="18">
        <dbReference type="Rhea" id="RHEA:54401"/>
    </physiologicalReaction>
</comment>
<keyword evidence="4" id="KW-0719">Serine esterase</keyword>
<reference evidence="35" key="1">
    <citation type="submission" date="2021-04" db="EMBL/GenBank/DDBJ databases">
        <authorList>
            <consortium name="Molecular Ecology Group"/>
        </authorList>
    </citation>
    <scope>NUCLEOTIDE SEQUENCE</scope>
</reference>
<comment type="catalytic activity">
    <reaction evidence="27">
        <text>1-hexadecanoyl-2-nonadioyl-sn-glycero-3-phosphocholine + H2O = nonanedioate + 1-hexadecanoyl-sn-glycero-3-phosphocholine + H(+)</text>
        <dbReference type="Rhea" id="RHEA:41388"/>
        <dbReference type="ChEBI" id="CHEBI:15377"/>
        <dbReference type="ChEBI" id="CHEBI:15378"/>
        <dbReference type="ChEBI" id="CHEBI:72998"/>
        <dbReference type="ChEBI" id="CHEBI:78207"/>
        <dbReference type="ChEBI" id="CHEBI:78208"/>
    </reaction>
    <physiologicalReaction direction="left-to-right" evidence="27">
        <dbReference type="Rhea" id="RHEA:41389"/>
    </physiologicalReaction>
</comment>
<evidence type="ECO:0000259" key="34">
    <source>
        <dbReference type="Pfam" id="PF00561"/>
    </source>
</evidence>
<feature type="transmembrane region" description="Helical" evidence="33">
    <location>
        <begin position="194"/>
        <end position="213"/>
    </location>
</feature>
<comment type="catalytic activity">
    <reaction evidence="15">
        <text>1-hexadecanoyl-2-glutaroyl-sn-glycero-3-phosphocholine + H2O = glutarate + 1-hexadecanoyl-sn-glycero-3-phosphocholine + H(+)</text>
        <dbReference type="Rhea" id="RHEA:41159"/>
        <dbReference type="ChEBI" id="CHEBI:15377"/>
        <dbReference type="ChEBI" id="CHEBI:15378"/>
        <dbReference type="ChEBI" id="CHEBI:30921"/>
        <dbReference type="ChEBI" id="CHEBI:72998"/>
        <dbReference type="ChEBI" id="CHEBI:77756"/>
    </reaction>
    <physiologicalReaction direction="left-to-right" evidence="15">
        <dbReference type="Rhea" id="RHEA:41160"/>
    </physiologicalReaction>
</comment>
<sequence>MDVIQCVIQTLTENPSAALCLGFALLYAAYYFLYVGKRPEIACGDEDLRQFIDQHCPISREKYWPTWWCIESHAQTLVRTALQSDLPIVYTGELVRTQDGGEILLDWHDCEETSPYPSETRPTIVFLPGLTGSSKENYILHLVSDASQMGYRSVVFNNRGTGDSSLKTPRTYCAANVDDLTLVVSHIREKYPQAPLIGVGISLGGMILFNYLARVGSQTDLLAAMIFSPAYDLHESSSSLDRPLNYWLFNRQLAHSLCDIFRRNIDTFERHLDIDPAHVLESESIKDFDERLTIKLFGFESAEHYYKAACLSSKVHTLAKPVVCLSAADDPFAPEYSIPTALAQRSPNIAIIKTSHGGHIGFLEGFFPRNSNYMNRWFQQFVSAVFQHGIQSE</sequence>
<evidence type="ECO:0000256" key="20">
    <source>
        <dbReference type="ARBA" id="ARBA00050674"/>
    </source>
</evidence>
<keyword evidence="9" id="KW-0443">Lipid metabolism</keyword>
<feature type="active site" description="Charge relay system" evidence="32">
    <location>
        <position position="359"/>
    </location>
</feature>
<keyword evidence="8 33" id="KW-1133">Transmembrane helix</keyword>
<evidence type="ECO:0000256" key="17">
    <source>
        <dbReference type="ARBA" id="ARBA00050182"/>
    </source>
</evidence>
<dbReference type="Gene3D" id="3.40.50.1820">
    <property type="entry name" value="alpha/beta hydrolase"/>
    <property type="match status" value="1"/>
</dbReference>
<dbReference type="EC" id="3.1.1.4" evidence="3"/>
<keyword evidence="36" id="KW-1185">Reference proteome</keyword>
<comment type="subcellular location">
    <subcellularLocation>
        <location evidence="1">Membrane</location>
        <topology evidence="1">Single-pass type II membrane protein</topology>
    </subcellularLocation>
</comment>
<proteinExistence type="inferred from homology"/>
<keyword evidence="11" id="KW-1208">Phospholipid metabolism</keyword>
<evidence type="ECO:0000256" key="31">
    <source>
        <dbReference type="ARBA" id="ARBA00082158"/>
    </source>
</evidence>
<dbReference type="GO" id="GO:0051792">
    <property type="term" value="P:medium-chain fatty acid biosynthetic process"/>
    <property type="evidence" value="ECO:0007669"/>
    <property type="project" value="TreeGrafter"/>
</dbReference>
<comment type="catalytic activity">
    <reaction evidence="17">
        <text>1-octadecanoyl-2-nonanoyl-sn-glycero-3-phosphocholine + H2O = nonanoate + 1-octadecanoyl-sn-glycero-3-phosphocholine + H(+)</text>
        <dbReference type="Rhea" id="RHEA:54472"/>
        <dbReference type="ChEBI" id="CHEBI:15377"/>
        <dbReference type="ChEBI" id="CHEBI:15378"/>
        <dbReference type="ChEBI" id="CHEBI:32361"/>
        <dbReference type="ChEBI" id="CHEBI:73858"/>
        <dbReference type="ChEBI" id="CHEBI:138214"/>
    </reaction>
    <physiologicalReaction direction="left-to-right" evidence="17">
        <dbReference type="Rhea" id="RHEA:54473"/>
    </physiologicalReaction>
</comment>
<evidence type="ECO:0000256" key="8">
    <source>
        <dbReference type="ARBA" id="ARBA00022989"/>
    </source>
</evidence>
<comment type="catalytic activity">
    <reaction evidence="19">
        <text>1-O-hexadecyl-2-nonadioyl-sn-glycero-3-phosphocholine + H2O = nonanedioate + 1-O-hexadecyl-sn-glycero-3-phosphocholine + H(+)</text>
        <dbReference type="Rhea" id="RHEA:54552"/>
        <dbReference type="ChEBI" id="CHEBI:15377"/>
        <dbReference type="ChEBI" id="CHEBI:15378"/>
        <dbReference type="ChEBI" id="CHEBI:64496"/>
        <dbReference type="ChEBI" id="CHEBI:78208"/>
        <dbReference type="ChEBI" id="CHEBI:138269"/>
    </reaction>
    <physiologicalReaction direction="left-to-right" evidence="19">
        <dbReference type="Rhea" id="RHEA:54553"/>
    </physiologicalReaction>
</comment>
<comment type="catalytic activity">
    <reaction evidence="21">
        <text>1-tetradecanoyl-2-(5Z,8Z,11Z,14Z-eicosatetraenoyl)-sn-glycero-3-phosphocholine + H2O = 2-(5Z,8Z,11Z,14Z)-eicosatetraenoyl-sn-glycero-3-phosphocholine + tetradecanoate + H(+)</text>
        <dbReference type="Rhea" id="RHEA:54396"/>
        <dbReference type="ChEBI" id="CHEBI:15377"/>
        <dbReference type="ChEBI" id="CHEBI:15378"/>
        <dbReference type="ChEBI" id="CHEBI:30807"/>
        <dbReference type="ChEBI" id="CHEBI:76079"/>
        <dbReference type="ChEBI" id="CHEBI:86102"/>
    </reaction>
    <physiologicalReaction direction="left-to-right" evidence="21">
        <dbReference type="Rhea" id="RHEA:54397"/>
    </physiologicalReaction>
</comment>
<comment type="catalytic activity">
    <reaction evidence="25">
        <text>1-octadecanoyl-2-hexanoyl-sn-glycero-3-phosphocholine + H2O = hexanoate + 1-octadecanoyl-sn-glycero-3-phosphocholine + H(+)</text>
        <dbReference type="Rhea" id="RHEA:54464"/>
        <dbReference type="ChEBI" id="CHEBI:15377"/>
        <dbReference type="ChEBI" id="CHEBI:15378"/>
        <dbReference type="ChEBI" id="CHEBI:17120"/>
        <dbReference type="ChEBI" id="CHEBI:73858"/>
        <dbReference type="ChEBI" id="CHEBI:138212"/>
    </reaction>
    <physiologicalReaction direction="left-to-right" evidence="25">
        <dbReference type="Rhea" id="RHEA:54465"/>
    </physiologicalReaction>
</comment>
<evidence type="ECO:0000256" key="30">
    <source>
        <dbReference type="ARBA" id="ARBA00071303"/>
    </source>
</evidence>
<dbReference type="InterPro" id="IPR050960">
    <property type="entry name" value="AB_hydrolase_4_sf"/>
</dbReference>
<evidence type="ECO:0000256" key="4">
    <source>
        <dbReference type="ARBA" id="ARBA00022487"/>
    </source>
</evidence>
<dbReference type="FunFam" id="3.40.50.1820:FF:000079">
    <property type="entry name" value="Abhydrolase domain-containing 3"/>
    <property type="match status" value="1"/>
</dbReference>
<evidence type="ECO:0000256" key="11">
    <source>
        <dbReference type="ARBA" id="ARBA00023264"/>
    </source>
</evidence>
<evidence type="ECO:0000256" key="16">
    <source>
        <dbReference type="ARBA" id="ARBA00050145"/>
    </source>
</evidence>
<dbReference type="OrthoDB" id="247542at2759"/>
<comment type="catalytic activity">
    <reaction evidence="24">
        <text>1-tetradecanoyl-2-(9Z,12Z-octadecadienoyl)-sn-glycero-3-phosphocholine + H2O = 2-(9Z,12Z-octadecadienoyl)-sn-glycero-3-phosphocholine + tetradecanoate + H(+)</text>
        <dbReference type="Rhea" id="RHEA:54388"/>
        <dbReference type="ChEBI" id="CHEBI:15377"/>
        <dbReference type="ChEBI" id="CHEBI:15378"/>
        <dbReference type="ChEBI" id="CHEBI:30807"/>
        <dbReference type="ChEBI" id="CHEBI:76084"/>
        <dbReference type="ChEBI" id="CHEBI:86094"/>
    </reaction>
    <physiologicalReaction direction="left-to-right" evidence="24">
        <dbReference type="Rhea" id="RHEA:54389"/>
    </physiologicalReaction>
</comment>
<dbReference type="EMBL" id="CAJHNH020006157">
    <property type="protein sequence ID" value="CAG5133383.1"/>
    <property type="molecule type" value="Genomic_DNA"/>
</dbReference>
<organism evidence="35 36">
    <name type="scientific">Candidula unifasciata</name>
    <dbReference type="NCBI Taxonomy" id="100452"/>
    <lineage>
        <taxon>Eukaryota</taxon>
        <taxon>Metazoa</taxon>
        <taxon>Spiralia</taxon>
        <taxon>Lophotrochozoa</taxon>
        <taxon>Mollusca</taxon>
        <taxon>Gastropoda</taxon>
        <taxon>Heterobranchia</taxon>
        <taxon>Euthyneura</taxon>
        <taxon>Panpulmonata</taxon>
        <taxon>Eupulmonata</taxon>
        <taxon>Stylommatophora</taxon>
        <taxon>Helicina</taxon>
        <taxon>Helicoidea</taxon>
        <taxon>Geomitridae</taxon>
        <taxon>Candidula</taxon>
    </lineage>
</organism>
<dbReference type="GO" id="GO:0004623">
    <property type="term" value="F:phospholipase A2 activity"/>
    <property type="evidence" value="ECO:0007669"/>
    <property type="project" value="UniProtKB-EC"/>
</dbReference>
<feature type="active site" description="Charge relay system" evidence="32">
    <location>
        <position position="330"/>
    </location>
</feature>
<comment type="catalytic activity">
    <reaction evidence="20">
        <text>1-octadecanoyl-2-pentanoyl-sn-glycero-3-phosphocholine + H2O = pentanoate + 1-octadecanoyl-sn-glycero-3-phosphocholine + H(+)</text>
        <dbReference type="Rhea" id="RHEA:54460"/>
        <dbReference type="ChEBI" id="CHEBI:15377"/>
        <dbReference type="ChEBI" id="CHEBI:15378"/>
        <dbReference type="ChEBI" id="CHEBI:31011"/>
        <dbReference type="ChEBI" id="CHEBI:73858"/>
        <dbReference type="ChEBI" id="CHEBI:138211"/>
    </reaction>
    <physiologicalReaction direction="left-to-right" evidence="20">
        <dbReference type="Rhea" id="RHEA:54461"/>
    </physiologicalReaction>
</comment>
<feature type="transmembrane region" description="Helical" evidence="33">
    <location>
        <begin position="16"/>
        <end position="34"/>
    </location>
</feature>
<dbReference type="PANTHER" id="PTHR10794:SF63">
    <property type="entry name" value="ALPHA_BETA HYDROLASE 1, ISOFORM A"/>
    <property type="match status" value="1"/>
</dbReference>
<dbReference type="InterPro" id="IPR012020">
    <property type="entry name" value="ABHD4"/>
</dbReference>
<comment type="function">
    <text evidence="29">Phospholipase that may play a role in phospholipids remodeling. May selectively cleave myristate (C14)-containing phosphatidylcholines through its predominant phospholipase 1 activity, cleaving preferentially acyl groups in sn1 position. In parallel, may have a minor phospholipase 2 activity acting on acyl groups in position sn2. In addition to (C14)-containing phosphatidylcholines, may also act on other medium-chain-containing and oxidatively truncated phospholipids.</text>
</comment>
<evidence type="ECO:0000256" key="21">
    <source>
        <dbReference type="ARBA" id="ARBA00051164"/>
    </source>
</evidence>
<evidence type="ECO:0000256" key="28">
    <source>
        <dbReference type="ARBA" id="ARBA00052894"/>
    </source>
</evidence>
<evidence type="ECO:0000256" key="19">
    <source>
        <dbReference type="ARBA" id="ARBA00050276"/>
    </source>
</evidence>
<dbReference type="GO" id="GO:0008126">
    <property type="term" value="F:acetylesterase activity"/>
    <property type="evidence" value="ECO:0007669"/>
    <property type="project" value="TreeGrafter"/>
</dbReference>
<evidence type="ECO:0000256" key="5">
    <source>
        <dbReference type="ARBA" id="ARBA00022692"/>
    </source>
</evidence>
<dbReference type="Pfam" id="PF00561">
    <property type="entry name" value="Abhydrolase_1"/>
    <property type="match status" value="1"/>
</dbReference>
<evidence type="ECO:0000256" key="13">
    <source>
        <dbReference type="ARBA" id="ARBA00047611"/>
    </source>
</evidence>
<evidence type="ECO:0000256" key="2">
    <source>
        <dbReference type="ARBA" id="ARBA00010884"/>
    </source>
</evidence>
<dbReference type="GO" id="GO:0051793">
    <property type="term" value="P:medium-chain fatty acid catabolic process"/>
    <property type="evidence" value="ECO:0007669"/>
    <property type="project" value="TreeGrafter"/>
</dbReference>
<evidence type="ECO:0000256" key="15">
    <source>
        <dbReference type="ARBA" id="ARBA00048471"/>
    </source>
</evidence>
<feature type="active site" description="Charge relay system" evidence="32">
    <location>
        <position position="202"/>
    </location>
</feature>
<keyword evidence="7" id="KW-0735">Signal-anchor</keyword>
<keyword evidence="5 33" id="KW-0812">Transmembrane</keyword>
<dbReference type="GO" id="GO:0006650">
    <property type="term" value="P:glycerophospholipid metabolic process"/>
    <property type="evidence" value="ECO:0007669"/>
    <property type="project" value="UniProtKB-ARBA"/>
</dbReference>
<comment type="catalytic activity">
    <reaction evidence="12">
        <text>a 1,2-diacyl-sn-glycero-3-phosphocholine + H2O = a 1-acyl-sn-glycero-3-phosphocholine + a fatty acid + H(+)</text>
        <dbReference type="Rhea" id="RHEA:15801"/>
        <dbReference type="ChEBI" id="CHEBI:15377"/>
        <dbReference type="ChEBI" id="CHEBI:15378"/>
        <dbReference type="ChEBI" id="CHEBI:28868"/>
        <dbReference type="ChEBI" id="CHEBI:57643"/>
        <dbReference type="ChEBI" id="CHEBI:58168"/>
        <dbReference type="EC" id="3.1.1.4"/>
    </reaction>
    <physiologicalReaction direction="left-to-right" evidence="12">
        <dbReference type="Rhea" id="RHEA:15802"/>
    </physiologicalReaction>
</comment>
<keyword evidence="6" id="KW-0378">Hydrolase</keyword>
<gene>
    <name evidence="35" type="ORF">CUNI_LOCUS18941</name>
</gene>
<evidence type="ECO:0000256" key="27">
    <source>
        <dbReference type="ARBA" id="ARBA00052808"/>
    </source>
</evidence>
<evidence type="ECO:0000256" key="3">
    <source>
        <dbReference type="ARBA" id="ARBA00013278"/>
    </source>
</evidence>
<comment type="catalytic activity">
    <reaction evidence="28">
        <text>1,2-ditetradecanoyl-sn-glycero-3-phosphocholine + H2O = 2-tetradecanoyl-sn-glycero-3-phosphocholine + tetradecanoate + H(+)</text>
        <dbReference type="Rhea" id="RHEA:54404"/>
        <dbReference type="ChEBI" id="CHEBI:15377"/>
        <dbReference type="ChEBI" id="CHEBI:15378"/>
        <dbReference type="ChEBI" id="CHEBI:30807"/>
        <dbReference type="ChEBI" id="CHEBI:45240"/>
        <dbReference type="ChEBI" id="CHEBI:131738"/>
    </reaction>
    <physiologicalReaction direction="left-to-right" evidence="28">
        <dbReference type="Rhea" id="RHEA:54405"/>
    </physiologicalReaction>
</comment>
<comment type="catalytic activity">
    <reaction evidence="23">
        <text>1-octadecanoyl-2-acetyl-sn-glycero-3-phosphocholine + H2O = 1-octadecanoyl-sn-glycero-3-phosphocholine + acetate + H(+)</text>
        <dbReference type="Rhea" id="RHEA:54408"/>
        <dbReference type="ChEBI" id="CHEBI:15377"/>
        <dbReference type="ChEBI" id="CHEBI:15378"/>
        <dbReference type="ChEBI" id="CHEBI:30089"/>
        <dbReference type="ChEBI" id="CHEBI:73858"/>
        <dbReference type="ChEBI" id="CHEBI:75220"/>
    </reaction>
    <physiologicalReaction direction="left-to-right" evidence="23">
        <dbReference type="Rhea" id="RHEA:54409"/>
    </physiologicalReaction>
</comment>
<evidence type="ECO:0000256" key="18">
    <source>
        <dbReference type="ARBA" id="ARBA00050195"/>
    </source>
</evidence>
<evidence type="ECO:0000256" key="22">
    <source>
        <dbReference type="ARBA" id="ARBA00051705"/>
    </source>
</evidence>
<feature type="domain" description="AB hydrolase-1" evidence="34">
    <location>
        <begin position="122"/>
        <end position="249"/>
    </location>
</feature>
<evidence type="ECO:0000256" key="7">
    <source>
        <dbReference type="ARBA" id="ARBA00022968"/>
    </source>
</evidence>
<dbReference type="InterPro" id="IPR000073">
    <property type="entry name" value="AB_hydrolase_1"/>
</dbReference>
<protein>
    <recommendedName>
        <fullName evidence="30">Phospholipase ABHD3</fullName>
        <ecNumber evidence="3">3.1.1.4</ecNumber>
    </recommendedName>
    <alternativeName>
        <fullName evidence="31">Abhydrolase domain-containing protein 3</fullName>
    </alternativeName>
</protein>
<comment type="caution">
    <text evidence="35">The sequence shown here is derived from an EMBL/GenBank/DDBJ whole genome shotgun (WGS) entry which is preliminary data.</text>
</comment>
<comment type="similarity">
    <text evidence="2">Belongs to the AB hydrolase superfamily. AB hydrolase 4 family.</text>
</comment>
<evidence type="ECO:0000313" key="35">
    <source>
        <dbReference type="EMBL" id="CAG5133383.1"/>
    </source>
</evidence>
<dbReference type="GO" id="GO:0047372">
    <property type="term" value="F:monoacylglycerol lipase activity"/>
    <property type="evidence" value="ECO:0007669"/>
    <property type="project" value="TreeGrafter"/>
</dbReference>
<name>A0A8S3ZV94_9EUPU</name>
<dbReference type="PIRSF" id="PIRSF005211">
    <property type="entry name" value="Ab_hydro_YheT"/>
    <property type="match status" value="1"/>
</dbReference>
<evidence type="ECO:0000256" key="9">
    <source>
        <dbReference type="ARBA" id="ARBA00023098"/>
    </source>
</evidence>
<evidence type="ECO:0000256" key="12">
    <source>
        <dbReference type="ARBA" id="ARBA00023422"/>
    </source>
</evidence>
<comment type="catalytic activity">
    <reaction evidence="16">
        <text>1,2-ditetradecanoyl-sn-glycero-3-phosphocholine + H2O = 1-tetradecanoyl-sn-glycero-3-phosphocholine + tetradecanoate + H(+)</text>
        <dbReference type="Rhea" id="RHEA:54456"/>
        <dbReference type="ChEBI" id="CHEBI:15377"/>
        <dbReference type="ChEBI" id="CHEBI:15378"/>
        <dbReference type="ChEBI" id="CHEBI:30807"/>
        <dbReference type="ChEBI" id="CHEBI:45240"/>
        <dbReference type="ChEBI" id="CHEBI:64489"/>
    </reaction>
    <physiologicalReaction direction="left-to-right" evidence="16">
        <dbReference type="Rhea" id="RHEA:54457"/>
    </physiologicalReaction>
</comment>
<evidence type="ECO:0000313" key="36">
    <source>
        <dbReference type="Proteomes" id="UP000678393"/>
    </source>
</evidence>
<accession>A0A8S3ZV94</accession>
<comment type="catalytic activity">
    <reaction evidence="14">
        <text>1-hexadecanoyl-2-(9-oxononanoyl)-sn-glycero-3-phosphocholine + H2O = 9-oxononanoate + 1-hexadecanoyl-sn-glycero-3-phosphocholine + H(+)</text>
        <dbReference type="Rhea" id="RHEA:41179"/>
        <dbReference type="ChEBI" id="CHEBI:15377"/>
        <dbReference type="ChEBI" id="CHEBI:15378"/>
        <dbReference type="ChEBI" id="CHEBI:61042"/>
        <dbReference type="ChEBI" id="CHEBI:72998"/>
        <dbReference type="ChEBI" id="CHEBI:77812"/>
    </reaction>
    <physiologicalReaction direction="left-to-right" evidence="14">
        <dbReference type="Rhea" id="RHEA:41180"/>
    </physiologicalReaction>
</comment>
<dbReference type="AlphaFoldDB" id="A0A8S3ZV94"/>
<evidence type="ECO:0000256" key="24">
    <source>
        <dbReference type="ARBA" id="ARBA00052144"/>
    </source>
</evidence>
<evidence type="ECO:0000256" key="23">
    <source>
        <dbReference type="ARBA" id="ARBA00052087"/>
    </source>
</evidence>
<dbReference type="PANTHER" id="PTHR10794">
    <property type="entry name" value="ABHYDROLASE DOMAIN-CONTAINING PROTEIN"/>
    <property type="match status" value="1"/>
</dbReference>
<evidence type="ECO:0000256" key="33">
    <source>
        <dbReference type="SAM" id="Phobius"/>
    </source>
</evidence>
<dbReference type="SUPFAM" id="SSF53474">
    <property type="entry name" value="alpha/beta-Hydrolases"/>
    <property type="match status" value="1"/>
</dbReference>